<name>A0A8W8LEK7_MAGGI</name>
<accession>A0A8W8LEK7</accession>
<keyword evidence="3" id="KW-1185">Reference proteome</keyword>
<dbReference type="GO" id="GO:0005849">
    <property type="term" value="C:mRNA cleavage factor complex"/>
    <property type="evidence" value="ECO:0007669"/>
    <property type="project" value="TreeGrafter"/>
</dbReference>
<dbReference type="PANTHER" id="PTHR15921:SF3">
    <property type="entry name" value="PRE-MRNA CLEAVAGE COMPLEX 2 PROTEIN PCF11"/>
    <property type="match status" value="1"/>
</dbReference>
<dbReference type="GO" id="GO:0006369">
    <property type="term" value="P:termination of RNA polymerase II transcription"/>
    <property type="evidence" value="ECO:0007669"/>
    <property type="project" value="InterPro"/>
</dbReference>
<dbReference type="InterPro" id="IPR006569">
    <property type="entry name" value="CID_dom"/>
</dbReference>
<dbReference type="Proteomes" id="UP000005408">
    <property type="component" value="Unassembled WGS sequence"/>
</dbReference>
<dbReference type="EnsemblMetazoa" id="G27199.1">
    <property type="protein sequence ID" value="G27199.1:cds"/>
    <property type="gene ID" value="G27199"/>
</dbReference>
<dbReference type="PROSITE" id="PS51391">
    <property type="entry name" value="CID"/>
    <property type="match status" value="1"/>
</dbReference>
<dbReference type="GO" id="GO:0000993">
    <property type="term" value="F:RNA polymerase II complex binding"/>
    <property type="evidence" value="ECO:0007669"/>
    <property type="project" value="InterPro"/>
</dbReference>
<dbReference type="PANTHER" id="PTHR15921">
    <property type="entry name" value="PRE-MRNA CLEAVAGE COMPLEX II"/>
    <property type="match status" value="1"/>
</dbReference>
<dbReference type="GO" id="GO:0031124">
    <property type="term" value="P:mRNA 3'-end processing"/>
    <property type="evidence" value="ECO:0007669"/>
    <property type="project" value="InterPro"/>
</dbReference>
<organism evidence="2 3">
    <name type="scientific">Magallana gigas</name>
    <name type="common">Pacific oyster</name>
    <name type="synonym">Crassostrea gigas</name>
    <dbReference type="NCBI Taxonomy" id="29159"/>
    <lineage>
        <taxon>Eukaryota</taxon>
        <taxon>Metazoa</taxon>
        <taxon>Spiralia</taxon>
        <taxon>Lophotrochozoa</taxon>
        <taxon>Mollusca</taxon>
        <taxon>Bivalvia</taxon>
        <taxon>Autobranchia</taxon>
        <taxon>Pteriomorphia</taxon>
        <taxon>Ostreida</taxon>
        <taxon>Ostreoidea</taxon>
        <taxon>Ostreidae</taxon>
        <taxon>Magallana</taxon>
    </lineage>
</organism>
<dbReference type="GO" id="GO:0003729">
    <property type="term" value="F:mRNA binding"/>
    <property type="evidence" value="ECO:0007669"/>
    <property type="project" value="InterPro"/>
</dbReference>
<dbReference type="Gene3D" id="1.25.40.90">
    <property type="match status" value="1"/>
</dbReference>
<dbReference type="AlphaFoldDB" id="A0A8W8LEK7"/>
<dbReference type="InterPro" id="IPR045154">
    <property type="entry name" value="PCF11-like"/>
</dbReference>
<protein>
    <recommendedName>
        <fullName evidence="1">CID domain-containing protein</fullName>
    </recommendedName>
</protein>
<evidence type="ECO:0000313" key="2">
    <source>
        <dbReference type="EnsemblMetazoa" id="G27199.1:cds"/>
    </source>
</evidence>
<dbReference type="GO" id="GO:0005737">
    <property type="term" value="C:cytoplasm"/>
    <property type="evidence" value="ECO:0007669"/>
    <property type="project" value="TreeGrafter"/>
</dbReference>
<evidence type="ECO:0000259" key="1">
    <source>
        <dbReference type="PROSITE" id="PS51391"/>
    </source>
</evidence>
<proteinExistence type="predicted"/>
<feature type="domain" description="CID" evidence="1">
    <location>
        <begin position="1"/>
        <end position="63"/>
    </location>
</feature>
<dbReference type="InterPro" id="IPR008942">
    <property type="entry name" value="ENTH_VHS"/>
</dbReference>
<reference evidence="2" key="1">
    <citation type="submission" date="2022-08" db="UniProtKB">
        <authorList>
            <consortium name="EnsemblMetazoa"/>
        </authorList>
    </citation>
    <scope>IDENTIFICATION</scope>
    <source>
        <strain evidence="2">05x7-T-G4-1.051#20</strain>
    </source>
</reference>
<evidence type="ECO:0000313" key="3">
    <source>
        <dbReference type="Proteomes" id="UP000005408"/>
    </source>
</evidence>
<dbReference type="SUPFAM" id="SSF48464">
    <property type="entry name" value="ENTH/VHS domain"/>
    <property type="match status" value="1"/>
</dbReference>
<sequence>MEEEVIQEYRSSLEELTANSKPLINMLTMLAEDNEQYAPEIVKVIETHLQQVYLNFIFNRVSI</sequence>